<evidence type="ECO:0000313" key="1">
    <source>
        <dbReference type="EMBL" id="KKM65252.1"/>
    </source>
</evidence>
<name>A0A0F9M7R6_9ZZZZ</name>
<dbReference type="AlphaFoldDB" id="A0A0F9M7R6"/>
<protein>
    <submittedName>
        <fullName evidence="1">Uncharacterized protein</fullName>
    </submittedName>
</protein>
<feature type="non-terminal residue" evidence="1">
    <location>
        <position position="1"/>
    </location>
</feature>
<gene>
    <name evidence="1" type="ORF">LCGC14_1493220</name>
</gene>
<organism evidence="1">
    <name type="scientific">marine sediment metagenome</name>
    <dbReference type="NCBI Taxonomy" id="412755"/>
    <lineage>
        <taxon>unclassified sequences</taxon>
        <taxon>metagenomes</taxon>
        <taxon>ecological metagenomes</taxon>
    </lineage>
</organism>
<accession>A0A0F9M7R6</accession>
<dbReference type="EMBL" id="LAZR01010757">
    <property type="protein sequence ID" value="KKM65252.1"/>
    <property type="molecule type" value="Genomic_DNA"/>
</dbReference>
<sequence length="28" mass="3176">SALNSFLSRFDADGMIQNIDKVYSELIK</sequence>
<proteinExistence type="predicted"/>
<comment type="caution">
    <text evidence="1">The sequence shown here is derived from an EMBL/GenBank/DDBJ whole genome shotgun (WGS) entry which is preliminary data.</text>
</comment>
<reference evidence="1" key="1">
    <citation type="journal article" date="2015" name="Nature">
        <title>Complex archaea that bridge the gap between prokaryotes and eukaryotes.</title>
        <authorList>
            <person name="Spang A."/>
            <person name="Saw J.H."/>
            <person name="Jorgensen S.L."/>
            <person name="Zaremba-Niedzwiedzka K."/>
            <person name="Martijn J."/>
            <person name="Lind A.E."/>
            <person name="van Eijk R."/>
            <person name="Schleper C."/>
            <person name="Guy L."/>
            <person name="Ettema T.J."/>
        </authorList>
    </citation>
    <scope>NUCLEOTIDE SEQUENCE</scope>
</reference>